<feature type="domain" description="Cytochrome c" evidence="8">
    <location>
        <begin position="213"/>
        <end position="378"/>
    </location>
</feature>
<dbReference type="InterPro" id="IPR009056">
    <property type="entry name" value="Cyt_c-like_dom"/>
</dbReference>
<evidence type="ECO:0000313" key="10">
    <source>
        <dbReference type="Proteomes" id="UP000294702"/>
    </source>
</evidence>
<dbReference type="PANTHER" id="PTHR30600:SF10">
    <property type="entry name" value="BLL6722 PROTEIN"/>
    <property type="match status" value="1"/>
</dbReference>
<accession>A0A4R1FXC1</accession>
<evidence type="ECO:0000313" key="9">
    <source>
        <dbReference type="EMBL" id="TCJ98339.1"/>
    </source>
</evidence>
<evidence type="ECO:0000256" key="6">
    <source>
        <dbReference type="ARBA" id="ARBA00023004"/>
    </source>
</evidence>
<dbReference type="Proteomes" id="UP000294702">
    <property type="component" value="Unassembled WGS sequence"/>
</dbReference>
<dbReference type="GO" id="GO:0020037">
    <property type="term" value="F:heme binding"/>
    <property type="evidence" value="ECO:0007669"/>
    <property type="project" value="InterPro"/>
</dbReference>
<dbReference type="OrthoDB" id="9805202at2"/>
<comment type="caution">
    <text evidence="9">The sequence shown here is derived from an EMBL/GenBank/DDBJ whole genome shotgun (WGS) entry which is preliminary data.</text>
</comment>
<evidence type="ECO:0000256" key="4">
    <source>
        <dbReference type="ARBA" id="ARBA00022729"/>
    </source>
</evidence>
<dbReference type="AlphaFoldDB" id="A0A4R1FXC1"/>
<evidence type="ECO:0000256" key="5">
    <source>
        <dbReference type="ARBA" id="ARBA00023002"/>
    </source>
</evidence>
<name>A0A4R1FXC1_9PAST</name>
<dbReference type="EMBL" id="SMFT01000002">
    <property type="protein sequence ID" value="TCJ98339.1"/>
    <property type="molecule type" value="Genomic_DNA"/>
</dbReference>
<keyword evidence="9" id="KW-0575">Peroxidase</keyword>
<keyword evidence="10" id="KW-1185">Reference proteome</keyword>
<protein>
    <submittedName>
        <fullName evidence="9">Cytochrome c peroxidase</fullName>
    </submittedName>
</protein>
<proteinExistence type="predicted"/>
<sequence length="391" mass="44823">MKKFFLLIGLLILTDTSVAREKPARVMPEQGIDKALLGQILFFDTTLSWHGNQNCATCHNADTAFVDLRDNSAQRMVSLGDDLQSFGTRNTPTMLYAKYSPEFHYDEQNQQYIGGQFWDGRAKNLAQQSGQPPLNPVEMGIPSQRALAERLWFNPMYRHLFSQHYGEQVWQSVEGIYQAMEDALATFQQSMPLLAPFSAKYDKSLRGEYQLSPQEQQGKALFFDKQGANCASCHQLQATSDHPEETFSNYHYYNLGVPKNRYLLQHNQLGEDFVDLGLFDNPQVKGDERQKGKFKVPSLRNVAVTAPYMHNGVFRELKTVLLFLDRYNNSARQINPETQLPWQDAEYSPTVDHPLLQQARALSDDEIDALLAFLKLLTDERYEYLLQDSNK</sequence>
<evidence type="ECO:0000256" key="3">
    <source>
        <dbReference type="ARBA" id="ARBA00022723"/>
    </source>
</evidence>
<keyword evidence="5" id="KW-0560">Oxidoreductase</keyword>
<dbReference type="InterPro" id="IPR004852">
    <property type="entry name" value="Di-haem_cyt_c_peroxidsae"/>
</dbReference>
<comment type="subcellular location">
    <subcellularLocation>
        <location evidence="1">Cell envelope</location>
    </subcellularLocation>
</comment>
<gene>
    <name evidence="9" type="ORF">EV694_0731</name>
</gene>
<keyword evidence="3 7" id="KW-0479">Metal-binding</keyword>
<dbReference type="PANTHER" id="PTHR30600">
    <property type="entry name" value="CYTOCHROME C PEROXIDASE-RELATED"/>
    <property type="match status" value="1"/>
</dbReference>
<evidence type="ECO:0000256" key="2">
    <source>
        <dbReference type="ARBA" id="ARBA00022617"/>
    </source>
</evidence>
<keyword evidence="6 7" id="KW-0408">Iron</keyword>
<dbReference type="GO" id="GO:0030313">
    <property type="term" value="C:cell envelope"/>
    <property type="evidence" value="ECO:0007669"/>
    <property type="project" value="UniProtKB-SubCell"/>
</dbReference>
<dbReference type="GO" id="GO:0004130">
    <property type="term" value="F:cytochrome-c peroxidase activity"/>
    <property type="evidence" value="ECO:0007669"/>
    <property type="project" value="TreeGrafter"/>
</dbReference>
<dbReference type="SUPFAM" id="SSF46626">
    <property type="entry name" value="Cytochrome c"/>
    <property type="match status" value="2"/>
</dbReference>
<evidence type="ECO:0000256" key="1">
    <source>
        <dbReference type="ARBA" id="ARBA00004196"/>
    </source>
</evidence>
<evidence type="ECO:0000256" key="7">
    <source>
        <dbReference type="PROSITE-ProRule" id="PRU00433"/>
    </source>
</evidence>
<dbReference type="GO" id="GO:0046872">
    <property type="term" value="F:metal ion binding"/>
    <property type="evidence" value="ECO:0007669"/>
    <property type="project" value="UniProtKB-KW"/>
</dbReference>
<keyword evidence="4" id="KW-0732">Signal</keyword>
<organism evidence="9 10">
    <name type="scientific">Volucribacter psittacicida</name>
    <dbReference type="NCBI Taxonomy" id="203482"/>
    <lineage>
        <taxon>Bacteria</taxon>
        <taxon>Pseudomonadati</taxon>
        <taxon>Pseudomonadota</taxon>
        <taxon>Gammaproteobacteria</taxon>
        <taxon>Pasteurellales</taxon>
        <taxon>Pasteurellaceae</taxon>
        <taxon>Volucribacter</taxon>
    </lineage>
</organism>
<reference evidence="9 10" key="1">
    <citation type="submission" date="2019-03" db="EMBL/GenBank/DDBJ databases">
        <title>Genomic Encyclopedia of Type Strains, Phase IV (KMG-IV): sequencing the most valuable type-strain genomes for metagenomic binning, comparative biology and taxonomic classification.</title>
        <authorList>
            <person name="Goeker M."/>
        </authorList>
    </citation>
    <scope>NUCLEOTIDE SEQUENCE [LARGE SCALE GENOMIC DNA]</scope>
    <source>
        <strain evidence="9 10">DSM 15534</strain>
    </source>
</reference>
<evidence type="ECO:0000259" key="8">
    <source>
        <dbReference type="PROSITE" id="PS51007"/>
    </source>
</evidence>
<keyword evidence="2 7" id="KW-0349">Heme</keyword>
<dbReference type="InterPro" id="IPR036909">
    <property type="entry name" value="Cyt_c-like_dom_sf"/>
</dbReference>
<feature type="domain" description="Cytochrome c" evidence="8">
    <location>
        <begin position="33"/>
        <end position="181"/>
    </location>
</feature>
<dbReference type="Gene3D" id="1.10.760.10">
    <property type="entry name" value="Cytochrome c-like domain"/>
    <property type="match status" value="2"/>
</dbReference>
<dbReference type="InterPro" id="IPR051395">
    <property type="entry name" value="Cytochrome_c_Peroxidase/MauG"/>
</dbReference>
<dbReference type="RefSeq" id="WP_132689388.1">
    <property type="nucleotide sequence ID" value="NZ_SMFT01000002.1"/>
</dbReference>
<dbReference type="GO" id="GO:0009055">
    <property type="term" value="F:electron transfer activity"/>
    <property type="evidence" value="ECO:0007669"/>
    <property type="project" value="InterPro"/>
</dbReference>
<dbReference type="Pfam" id="PF03150">
    <property type="entry name" value="CCP_MauG"/>
    <property type="match status" value="1"/>
</dbReference>
<dbReference type="PROSITE" id="PS51007">
    <property type="entry name" value="CYTC"/>
    <property type="match status" value="2"/>
</dbReference>